<accession>A0A9D1E576</accession>
<comment type="caution">
    <text evidence="1">The sequence shown here is derived from an EMBL/GenBank/DDBJ whole genome shotgun (WGS) entry which is preliminary data.</text>
</comment>
<dbReference type="EMBL" id="DVHK01000021">
    <property type="protein sequence ID" value="HIR66588.1"/>
    <property type="molecule type" value="Genomic_DNA"/>
</dbReference>
<organism evidence="1 2">
    <name type="scientific">Candidatus Coproplasma avicola</name>
    <dbReference type="NCBI Taxonomy" id="2840744"/>
    <lineage>
        <taxon>Bacteria</taxon>
        <taxon>Bacillati</taxon>
        <taxon>Bacillota</taxon>
        <taxon>Clostridia</taxon>
        <taxon>Eubacteriales</taxon>
        <taxon>Candidatus Coproplasma</taxon>
    </lineage>
</organism>
<evidence type="ECO:0000313" key="1">
    <source>
        <dbReference type="EMBL" id="HIR66588.1"/>
    </source>
</evidence>
<reference evidence="1" key="2">
    <citation type="journal article" date="2021" name="PeerJ">
        <title>Extensive microbial diversity within the chicken gut microbiome revealed by metagenomics and culture.</title>
        <authorList>
            <person name="Gilroy R."/>
            <person name="Ravi A."/>
            <person name="Getino M."/>
            <person name="Pursley I."/>
            <person name="Horton D.L."/>
            <person name="Alikhan N.F."/>
            <person name="Baker D."/>
            <person name="Gharbi K."/>
            <person name="Hall N."/>
            <person name="Watson M."/>
            <person name="Adriaenssens E.M."/>
            <person name="Foster-Nyarko E."/>
            <person name="Jarju S."/>
            <person name="Secka A."/>
            <person name="Antonio M."/>
            <person name="Oren A."/>
            <person name="Chaudhuri R.R."/>
            <person name="La Ragione R."/>
            <person name="Hildebrand F."/>
            <person name="Pallen M.J."/>
        </authorList>
    </citation>
    <scope>NUCLEOTIDE SEQUENCE</scope>
    <source>
        <strain evidence="1">ChiW16-3235</strain>
    </source>
</reference>
<gene>
    <name evidence="1" type="ORF">IAB94_00905</name>
</gene>
<dbReference type="Gene3D" id="3.40.50.2000">
    <property type="entry name" value="Glycogen Phosphorylase B"/>
    <property type="match status" value="1"/>
</dbReference>
<dbReference type="AlphaFoldDB" id="A0A9D1E576"/>
<dbReference type="Proteomes" id="UP000823913">
    <property type="component" value="Unassembled WGS sequence"/>
</dbReference>
<name>A0A9D1E576_9FIRM</name>
<dbReference type="PANTHER" id="PTHR43025">
    <property type="entry name" value="MONOGALACTOSYLDIACYLGLYCEROL SYNTHASE"/>
    <property type="match status" value="1"/>
</dbReference>
<dbReference type="PANTHER" id="PTHR43025:SF3">
    <property type="entry name" value="MONOGALACTOSYLDIACYLGLYCEROL SYNTHASE 1, CHLOROPLASTIC"/>
    <property type="match status" value="1"/>
</dbReference>
<reference evidence="1" key="1">
    <citation type="submission" date="2020-10" db="EMBL/GenBank/DDBJ databases">
        <authorList>
            <person name="Gilroy R."/>
        </authorList>
    </citation>
    <scope>NUCLEOTIDE SEQUENCE</scope>
    <source>
        <strain evidence="1">ChiW16-3235</strain>
    </source>
</reference>
<dbReference type="SUPFAM" id="SSF53756">
    <property type="entry name" value="UDP-Glycosyltransferase/glycogen phosphorylase"/>
    <property type="match status" value="1"/>
</dbReference>
<evidence type="ECO:0000313" key="2">
    <source>
        <dbReference type="Proteomes" id="UP000823913"/>
    </source>
</evidence>
<dbReference type="InterPro" id="IPR050519">
    <property type="entry name" value="Glycosyltransf_28_UgtP"/>
</dbReference>
<sequence>MNKPRVVFPFTEAGLGHIMPMNSLADEFEKLYGDKVEVVRSNFFTETGDPNLIKYQKHLSDSVKNYNRHPLLGFFATFNMDFWGTAISSWSAIVFIEQNAAEAGIKHMEELAPDLVVSTHWATNYYAMHMKERPLTAVYCPDAKVNTLFRYKSDLTLISMPTGYRRARGMHFKRYNNDNIKLVPFLIRNEAFSVSLDKAVNRRKIGVDEDKFTVLLADGGYGVGKLKPMTEELLARNLPINLISVCGRNEELYKYFLSLTPPQNTTFKPFGMAENMLEIVASADISCGKSGASMMAEPCFFGIPQIITHYATDIERWIGRYYIKTVGSAMKIFNVKKAADKVEYFVNNPQALQPYIDAAKAQRPNYGAEKCARYIFGLLCKRFPELKDGSELY</sequence>
<protein>
    <submittedName>
        <fullName evidence="1">Uncharacterized protein</fullName>
    </submittedName>
</protein>
<proteinExistence type="predicted"/>